<dbReference type="Pfam" id="PF01476">
    <property type="entry name" value="LysM"/>
    <property type="match status" value="2"/>
</dbReference>
<dbReference type="GO" id="GO:0004222">
    <property type="term" value="F:metalloendopeptidase activity"/>
    <property type="evidence" value="ECO:0007669"/>
    <property type="project" value="TreeGrafter"/>
</dbReference>
<dbReference type="InterPro" id="IPR018392">
    <property type="entry name" value="LysM"/>
</dbReference>
<feature type="region of interest" description="Disordered" evidence="1">
    <location>
        <begin position="30"/>
        <end position="49"/>
    </location>
</feature>
<dbReference type="STRING" id="1850250.LPB142_06550"/>
<dbReference type="InterPro" id="IPR011055">
    <property type="entry name" value="Dup_hybrid_motif"/>
</dbReference>
<feature type="region of interest" description="Disordered" evidence="1">
    <location>
        <begin position="225"/>
        <end position="281"/>
    </location>
</feature>
<dbReference type="KEGG" id="rhp:LPB142_06550"/>
<feature type="domain" description="LysM" evidence="2">
    <location>
        <begin position="171"/>
        <end position="215"/>
    </location>
</feature>
<dbReference type="SMART" id="SM00257">
    <property type="entry name" value="LysM"/>
    <property type="match status" value="2"/>
</dbReference>
<dbReference type="Pfam" id="PF01551">
    <property type="entry name" value="Peptidase_M23"/>
    <property type="match status" value="1"/>
</dbReference>
<evidence type="ECO:0000313" key="3">
    <source>
        <dbReference type="EMBL" id="AOZ70927.1"/>
    </source>
</evidence>
<reference evidence="3 4" key="1">
    <citation type="submission" date="2016-10" db="EMBL/GenBank/DDBJ databases">
        <title>Rhodobacter sp. LPB0142, isolated from sea water.</title>
        <authorList>
            <person name="Kim E."/>
            <person name="Yi H."/>
        </authorList>
    </citation>
    <scope>NUCLEOTIDE SEQUENCE [LARGE SCALE GENOMIC DNA]</scope>
    <source>
        <strain evidence="3 4">LPB0142</strain>
    </source>
</reference>
<dbReference type="PANTHER" id="PTHR21666:SF270">
    <property type="entry name" value="MUREIN HYDROLASE ACTIVATOR ENVC"/>
    <property type="match status" value="1"/>
</dbReference>
<organism evidence="3 4">
    <name type="scientific">Rhodobacter xanthinilyticus</name>
    <dbReference type="NCBI Taxonomy" id="1850250"/>
    <lineage>
        <taxon>Bacteria</taxon>
        <taxon>Pseudomonadati</taxon>
        <taxon>Pseudomonadota</taxon>
        <taxon>Alphaproteobacteria</taxon>
        <taxon>Rhodobacterales</taxon>
        <taxon>Rhodobacter group</taxon>
        <taxon>Rhodobacter</taxon>
    </lineage>
</organism>
<dbReference type="AlphaFoldDB" id="A0A1D9MGE7"/>
<dbReference type="PROSITE" id="PS51782">
    <property type="entry name" value="LYSM"/>
    <property type="match status" value="1"/>
</dbReference>
<evidence type="ECO:0000313" key="4">
    <source>
        <dbReference type="Proteomes" id="UP000176562"/>
    </source>
</evidence>
<dbReference type="EMBL" id="CP017781">
    <property type="protein sequence ID" value="AOZ70927.1"/>
    <property type="molecule type" value="Genomic_DNA"/>
</dbReference>
<feature type="compositionally biased region" description="Low complexity" evidence="1">
    <location>
        <begin position="225"/>
        <end position="238"/>
    </location>
</feature>
<dbReference type="SUPFAM" id="SSF54106">
    <property type="entry name" value="LysM domain"/>
    <property type="match status" value="1"/>
</dbReference>
<protein>
    <submittedName>
        <fullName evidence="3">Peptidase M23</fullName>
    </submittedName>
</protein>
<accession>A0A1D9MGE7</accession>
<dbReference type="Proteomes" id="UP000176562">
    <property type="component" value="Chromosome"/>
</dbReference>
<dbReference type="InterPro" id="IPR050570">
    <property type="entry name" value="Cell_wall_metabolism_enzyme"/>
</dbReference>
<dbReference type="InterPro" id="IPR036779">
    <property type="entry name" value="LysM_dom_sf"/>
</dbReference>
<proteinExistence type="predicted"/>
<sequence length="394" mass="40186">MTGAALLALTACSDFDPDLRKFGKSGFDTSAAARQATADRPTPDSRGVISYPNYQVAVARNGDTVASVAARVGVDPAELARYNAVSPEAALNKNEVLALPRRVAEPAAPAATAPAGTGTETIDITSLASSAIDRAEASQPAASAPAAAPAAAAPAPSAAKAAAAAAGPEPVRHKVARGETAYSIARYYNVPVRSLADWNGLPADLNVREGQYLLIPVAAAKTQVAAAEPTTEPGAGSPTPTPPSAAKPLPDEAPPKASEPVDTSAAPDMGGQRTAASAKSRLQMPVSGAIIRPYVKKKNDGIDIASAAGTPVAAAEGGTVIVLSQDTEQVYFIGIKHPDNLVTIYYNVTDIAVQKGAAVKRGQTIAKVAGGQPAYLHFEVRKGIDSVDPMPYLE</sequence>
<keyword evidence="4" id="KW-1185">Reference proteome</keyword>
<dbReference type="PANTHER" id="PTHR21666">
    <property type="entry name" value="PEPTIDASE-RELATED"/>
    <property type="match status" value="1"/>
</dbReference>
<gene>
    <name evidence="3" type="ORF">LPB142_06550</name>
</gene>
<evidence type="ECO:0000259" key="2">
    <source>
        <dbReference type="PROSITE" id="PS51782"/>
    </source>
</evidence>
<evidence type="ECO:0000256" key="1">
    <source>
        <dbReference type="SAM" id="MobiDB-lite"/>
    </source>
</evidence>
<dbReference type="Gene3D" id="2.70.70.10">
    <property type="entry name" value="Glucose Permease (Domain IIA)"/>
    <property type="match status" value="1"/>
</dbReference>
<dbReference type="SUPFAM" id="SSF51261">
    <property type="entry name" value="Duplicated hybrid motif"/>
    <property type="match status" value="1"/>
</dbReference>
<name>A0A1D9MGE7_9RHOB</name>
<dbReference type="Gene3D" id="3.10.350.10">
    <property type="entry name" value="LysM domain"/>
    <property type="match status" value="1"/>
</dbReference>
<dbReference type="CDD" id="cd12797">
    <property type="entry name" value="M23_peptidase"/>
    <property type="match status" value="1"/>
</dbReference>
<dbReference type="CDD" id="cd00118">
    <property type="entry name" value="LysM"/>
    <property type="match status" value="1"/>
</dbReference>
<dbReference type="InterPro" id="IPR016047">
    <property type="entry name" value="M23ase_b-sheet_dom"/>
</dbReference>